<feature type="transmembrane region" description="Helical" evidence="9">
    <location>
        <begin position="85"/>
        <end position="106"/>
    </location>
</feature>
<feature type="transmembrane region" description="Helical" evidence="9">
    <location>
        <begin position="445"/>
        <end position="468"/>
    </location>
</feature>
<sequence length="481" mass="53006">MFEMTLTKCFSTRRLLVDILVIVFGISSWIEINGLWVELPLLVSKLPEQWTLGSYIVVITQVANLGPITYSLLRRFFVLKTLEKPTIHITLFIGTTSCLLLALFWSKTTLIGGEDHSTALLTLAFCLALVDCTSSVLYLPFMAHLHQKYLASYLIGEGMSGLLPSVVALIQGVGGNPQCRNATVASFGAEQNTTIYEIKPYYPPPRFSVEIFFTFLCIMMTMSWLSFLLLNKLPSIKAEQVPIPEVQRNSRNGKESANNTCLILEPDQVLSLGINPEDFSAITEKNQKTHIYTETHDEKETNEYLLKKKSDQKLVFAVFLCIQGFISALTNGILPAIQSYSCLPYGNVAFHLSVTLSSIANPTACFIAMFKSVKDMASIVILTIFGTACSGYIMTTAILSPIPPLVDEAIGRILIVLIWILFVATMSYVKACIAGNLRVQGGQNALFLCGVLTQIGSALGATLIFFLVNYGDIFQSYVPCA</sequence>
<feature type="transmembrane region" description="Helical" evidence="9">
    <location>
        <begin position="151"/>
        <end position="170"/>
    </location>
</feature>
<feature type="transmembrane region" description="Helical" evidence="9">
    <location>
        <begin position="52"/>
        <end position="73"/>
    </location>
</feature>
<protein>
    <recommendedName>
        <fullName evidence="9">Riboflavin transporter</fullName>
    </recommendedName>
</protein>
<keyword evidence="10" id="KW-1185">Reference proteome</keyword>
<evidence type="ECO:0000256" key="8">
    <source>
        <dbReference type="ARBA" id="ARBA00023136"/>
    </source>
</evidence>
<feature type="transmembrane region" description="Helical" evidence="9">
    <location>
        <begin position="410"/>
        <end position="433"/>
    </location>
</feature>
<dbReference type="InterPro" id="IPR009357">
    <property type="entry name" value="Riboflavin_transptr"/>
</dbReference>
<evidence type="ECO:0000313" key="10">
    <source>
        <dbReference type="Proteomes" id="UP000694941"/>
    </source>
</evidence>
<feature type="transmembrane region" description="Helical" evidence="9">
    <location>
        <begin position="15"/>
        <end position="32"/>
    </location>
</feature>
<evidence type="ECO:0000256" key="9">
    <source>
        <dbReference type="RuleBase" id="RU368035"/>
    </source>
</evidence>
<comment type="similarity">
    <text evidence="3 9">Belongs to the riboflavin transporter family.</text>
</comment>
<dbReference type="PANTHER" id="PTHR12929">
    <property type="entry name" value="SOLUTE CARRIER FAMILY 52"/>
    <property type="match status" value="1"/>
</dbReference>
<evidence type="ECO:0000256" key="5">
    <source>
        <dbReference type="ARBA" id="ARBA00022475"/>
    </source>
</evidence>
<dbReference type="PANTHER" id="PTHR12929:SF10">
    <property type="entry name" value="RIBOFLAVIN TRANSPORTER"/>
    <property type="match status" value="1"/>
</dbReference>
<proteinExistence type="inferred from homology"/>
<keyword evidence="5 9" id="KW-1003">Cell membrane</keyword>
<evidence type="ECO:0000256" key="6">
    <source>
        <dbReference type="ARBA" id="ARBA00022692"/>
    </source>
</evidence>
<feature type="transmembrane region" description="Helical" evidence="9">
    <location>
        <begin position="349"/>
        <end position="370"/>
    </location>
</feature>
<feature type="transmembrane region" description="Helical" evidence="9">
    <location>
        <begin position="211"/>
        <end position="230"/>
    </location>
</feature>
<dbReference type="RefSeq" id="XP_013783706.2">
    <property type="nucleotide sequence ID" value="XM_013928252.2"/>
</dbReference>
<gene>
    <name evidence="11" type="primary">LOC106467872</name>
</gene>
<comment type="subcellular location">
    <subcellularLocation>
        <location evidence="2 9">Cell membrane</location>
        <topology evidence="2 9">Multi-pass membrane protein</topology>
    </subcellularLocation>
</comment>
<feature type="transmembrane region" description="Helical" evidence="9">
    <location>
        <begin position="118"/>
        <end position="139"/>
    </location>
</feature>
<keyword evidence="6 9" id="KW-0812">Transmembrane</keyword>
<feature type="transmembrane region" description="Helical" evidence="9">
    <location>
        <begin position="377"/>
        <end position="398"/>
    </location>
</feature>
<dbReference type="Pfam" id="PF06237">
    <property type="entry name" value="SLC52_ribofla_tr"/>
    <property type="match status" value="1"/>
</dbReference>
<evidence type="ECO:0000256" key="2">
    <source>
        <dbReference type="ARBA" id="ARBA00004651"/>
    </source>
</evidence>
<feature type="transmembrane region" description="Helical" evidence="9">
    <location>
        <begin position="314"/>
        <end position="337"/>
    </location>
</feature>
<keyword evidence="7 9" id="KW-1133">Transmembrane helix</keyword>
<organism evidence="10 11">
    <name type="scientific">Limulus polyphemus</name>
    <name type="common">Atlantic horseshoe crab</name>
    <dbReference type="NCBI Taxonomy" id="6850"/>
    <lineage>
        <taxon>Eukaryota</taxon>
        <taxon>Metazoa</taxon>
        <taxon>Ecdysozoa</taxon>
        <taxon>Arthropoda</taxon>
        <taxon>Chelicerata</taxon>
        <taxon>Merostomata</taxon>
        <taxon>Xiphosura</taxon>
        <taxon>Limulidae</taxon>
        <taxon>Limulus</taxon>
    </lineage>
</organism>
<comment type="catalytic activity">
    <reaction evidence="1 9">
        <text>riboflavin(in) = riboflavin(out)</text>
        <dbReference type="Rhea" id="RHEA:35015"/>
        <dbReference type="ChEBI" id="CHEBI:57986"/>
    </reaction>
</comment>
<dbReference type="Proteomes" id="UP000694941">
    <property type="component" value="Unplaced"/>
</dbReference>
<accession>A0ABM1BKC1</accession>
<evidence type="ECO:0000256" key="3">
    <source>
        <dbReference type="ARBA" id="ARBA00006366"/>
    </source>
</evidence>
<dbReference type="GeneID" id="106467872"/>
<evidence type="ECO:0000256" key="4">
    <source>
        <dbReference type="ARBA" id="ARBA00022448"/>
    </source>
</evidence>
<keyword evidence="4 9" id="KW-0813">Transport</keyword>
<name>A0ABM1BKC1_LIMPO</name>
<keyword evidence="8 9" id="KW-0472">Membrane</keyword>
<evidence type="ECO:0000256" key="1">
    <source>
        <dbReference type="ARBA" id="ARBA00000215"/>
    </source>
</evidence>
<comment type="function">
    <text evidence="9">Plasma membrane transporter mediating the uptake by cells of the water soluble vitamin B2/riboflavin that plays a key role in biochemical oxidation-reduction reactions of the carbohydrate, lipid, and amino acid metabolism.</text>
</comment>
<evidence type="ECO:0000256" key="7">
    <source>
        <dbReference type="ARBA" id="ARBA00022989"/>
    </source>
</evidence>
<evidence type="ECO:0000313" key="11">
    <source>
        <dbReference type="RefSeq" id="XP_013783706.2"/>
    </source>
</evidence>
<reference evidence="11" key="1">
    <citation type="submission" date="2025-08" db="UniProtKB">
        <authorList>
            <consortium name="RefSeq"/>
        </authorList>
    </citation>
    <scope>IDENTIFICATION</scope>
    <source>
        <tissue evidence="11">Muscle</tissue>
    </source>
</reference>